<reference evidence="1 2" key="1">
    <citation type="submission" date="2017-10" db="EMBL/GenBank/DDBJ databases">
        <title>Draft genome of Lysinibacillus fusiformis strain Juneja, a laboratory-derived pathogen of Drosophila melanogaster.</title>
        <authorList>
            <person name="Smith B.R."/>
            <person name="Unckless R.L."/>
        </authorList>
    </citation>
    <scope>NUCLEOTIDE SEQUENCE [LARGE SCALE GENOMIC DNA]</scope>
    <source>
        <strain evidence="1 2">Juneja</strain>
    </source>
</reference>
<accession>A0A2I0UXA3</accession>
<gene>
    <name evidence="1" type="ORF">CRI88_16065</name>
</gene>
<dbReference type="EMBL" id="PDFK01000005">
    <property type="protein sequence ID" value="PKU50701.1"/>
    <property type="molecule type" value="Genomic_DNA"/>
</dbReference>
<evidence type="ECO:0000313" key="2">
    <source>
        <dbReference type="Proteomes" id="UP000234956"/>
    </source>
</evidence>
<proteinExistence type="predicted"/>
<evidence type="ECO:0000313" key="1">
    <source>
        <dbReference type="EMBL" id="PKU50701.1"/>
    </source>
</evidence>
<dbReference type="AlphaFoldDB" id="A0A2I0UXA3"/>
<dbReference type="Proteomes" id="UP000234956">
    <property type="component" value="Unassembled WGS sequence"/>
</dbReference>
<organism evidence="1 2">
    <name type="scientific">Lysinibacillus fusiformis</name>
    <dbReference type="NCBI Taxonomy" id="28031"/>
    <lineage>
        <taxon>Bacteria</taxon>
        <taxon>Bacillati</taxon>
        <taxon>Bacillota</taxon>
        <taxon>Bacilli</taxon>
        <taxon>Bacillales</taxon>
        <taxon>Bacillaceae</taxon>
        <taxon>Lysinibacillus</taxon>
    </lineage>
</organism>
<sequence length="72" mass="8637">MPGLERERFIADTLYKKLWKHDNNAMSILDVAFFYVFTYVLNRMLGDASLEKCWETFYKEVFLCLAEVMKKD</sequence>
<name>A0A2I0UXA3_9BACI</name>
<protein>
    <submittedName>
        <fullName evidence="1">Uncharacterized protein</fullName>
    </submittedName>
</protein>
<comment type="caution">
    <text evidence="1">The sequence shown here is derived from an EMBL/GenBank/DDBJ whole genome shotgun (WGS) entry which is preliminary data.</text>
</comment>